<reference evidence="3" key="4">
    <citation type="submission" date="2024-03" db="EMBL/GenBank/DDBJ databases">
        <title>A gut symbiont ubiquitin homologue binds and inactivates peptidyl-prolyl isomerase to mediate the interbacterial arms race in the human gut.</title>
        <authorList>
            <person name="Jiang K."/>
            <person name="Li W."/>
            <person name="Tong M."/>
            <person name="Xu J."/>
            <person name="Chen Z."/>
            <person name="Yang Y."/>
            <person name="Zang Y."/>
            <person name="Jiao X."/>
            <person name="Liu C."/>
            <person name="Lim B."/>
            <person name="Jiang X."/>
            <person name="Wang J."/>
            <person name="Wu D."/>
            <person name="Wang M."/>
            <person name="Liu S.-J."/>
            <person name="Shao F."/>
            <person name="Gao X."/>
        </authorList>
    </citation>
    <scope>NUCLEOTIDE SEQUENCE</scope>
    <source>
        <strain evidence="3">GS077</strain>
    </source>
</reference>
<dbReference type="EMBL" id="VWEQ01000173">
    <property type="protein sequence ID" value="KAA4741777.1"/>
    <property type="molecule type" value="Genomic_DNA"/>
</dbReference>
<dbReference type="InterPro" id="IPR029044">
    <property type="entry name" value="Nucleotide-diphossugar_trans"/>
</dbReference>
<proteinExistence type="predicted"/>
<evidence type="ECO:0000313" key="2">
    <source>
        <dbReference type="EMBL" id="KAA4741777.1"/>
    </source>
</evidence>
<name>F7LN55_BACFG</name>
<dbReference type="Proteomes" id="UP001258434">
    <property type="component" value="Unassembled WGS sequence"/>
</dbReference>
<dbReference type="PANTHER" id="PTHR22916">
    <property type="entry name" value="GLYCOSYLTRANSFERASE"/>
    <property type="match status" value="1"/>
</dbReference>
<dbReference type="CDD" id="cd06433">
    <property type="entry name" value="GT_2_WfgS_like"/>
    <property type="match status" value="1"/>
</dbReference>
<gene>
    <name evidence="3" type="ORF">BFGS077_000629</name>
    <name evidence="2" type="ORF">F3B44_25820</name>
</gene>
<organism evidence="2 4">
    <name type="scientific">Bacteroides fragilis</name>
    <dbReference type="NCBI Taxonomy" id="817"/>
    <lineage>
        <taxon>Bacteria</taxon>
        <taxon>Pseudomonadati</taxon>
        <taxon>Bacteroidota</taxon>
        <taxon>Bacteroidia</taxon>
        <taxon>Bacteroidales</taxon>
        <taxon>Bacteroidaceae</taxon>
        <taxon>Bacteroides</taxon>
    </lineage>
</organism>
<evidence type="ECO:0000313" key="4">
    <source>
        <dbReference type="Proteomes" id="UP000479773"/>
    </source>
</evidence>
<keyword evidence="2" id="KW-0808">Transferase</keyword>
<dbReference type="EMBL" id="JAVFHL010000001">
    <property type="protein sequence ID" value="MDT6975380.1"/>
    <property type="molecule type" value="Genomic_DNA"/>
</dbReference>
<feature type="domain" description="Glycosyltransferase 2-like" evidence="1">
    <location>
        <begin position="4"/>
        <end position="133"/>
    </location>
</feature>
<dbReference type="InterPro" id="IPR001173">
    <property type="entry name" value="Glyco_trans_2-like"/>
</dbReference>
<comment type="caution">
    <text evidence="2">The sequence shown here is derived from an EMBL/GenBank/DDBJ whole genome shotgun (WGS) entry which is preliminary data.</text>
</comment>
<dbReference type="AlphaFoldDB" id="F7LN55"/>
<dbReference type="HOGENOM" id="CLU_025996_21_1_10"/>
<dbReference type="SUPFAM" id="SSF53448">
    <property type="entry name" value="Nucleotide-diphospho-sugar transferases"/>
    <property type="match status" value="1"/>
</dbReference>
<sequence>MKISIITVTFNSEKTINDTIQSVLMQSYSNIEYIIIDGKSNDSTLGIVKEYIPLFSGRLKYISEKDSGIYDAMNKGIKLASGDIIGIINSDDFYKSNNVIASVANAFNDNSIEVVFGNIQFVNPNNKTRIVRKYSGKGFRPWMFRWGIMPPHPSFFTRKSCYEKYGMYNSTFNISGDYDLMVRFLLVKKLKYKYMDLDMVIMRLGGASTKSIRSLLINNNYNVIRACRENGVYTNIFMVSLRYIKKISELIFKV</sequence>
<evidence type="ECO:0000313" key="3">
    <source>
        <dbReference type="EMBL" id="MDT6975380.1"/>
    </source>
</evidence>
<evidence type="ECO:0000313" key="5">
    <source>
        <dbReference type="Proteomes" id="UP001258434"/>
    </source>
</evidence>
<dbReference type="RefSeq" id="WP_009291904.1">
    <property type="nucleotide sequence ID" value="NZ_CP098482.1"/>
</dbReference>
<dbReference type="Pfam" id="PF00535">
    <property type="entry name" value="Glycos_transf_2"/>
    <property type="match status" value="1"/>
</dbReference>
<dbReference type="Gene3D" id="3.90.550.10">
    <property type="entry name" value="Spore Coat Polysaccharide Biosynthesis Protein SpsA, Chain A"/>
    <property type="match status" value="1"/>
</dbReference>
<protein>
    <submittedName>
        <fullName evidence="2">Glycosyltransferase</fullName>
    </submittedName>
</protein>
<dbReference type="Proteomes" id="UP000479773">
    <property type="component" value="Unassembled WGS sequence"/>
</dbReference>
<accession>F7LN55</accession>
<reference evidence="3 5" key="3">
    <citation type="submission" date="2023-08" db="EMBL/GenBank/DDBJ databases">
        <authorList>
            <person name="Du M."/>
            <person name="Liu C."/>
            <person name="Liu S.-J."/>
        </authorList>
    </citation>
    <scope>NUCLEOTIDE SEQUENCE [LARGE SCALE GENOMIC DNA]</scope>
    <source>
        <strain evidence="3 5">GS077</strain>
    </source>
</reference>
<dbReference type="PANTHER" id="PTHR22916:SF3">
    <property type="entry name" value="UDP-GLCNAC:BETAGAL BETA-1,3-N-ACETYLGLUCOSAMINYLTRANSFERASE-LIKE PROTEIN 1"/>
    <property type="match status" value="1"/>
</dbReference>
<reference evidence="2 4" key="1">
    <citation type="journal article" date="2019" name="Nat. Med.">
        <title>A library of human gut bacterial isolates paired with longitudinal multiomics data enables mechanistic microbiome research.</title>
        <authorList>
            <person name="Poyet M."/>
            <person name="Groussin M."/>
            <person name="Gibbons S.M."/>
            <person name="Avila-Pacheco J."/>
            <person name="Jiang X."/>
            <person name="Kearney S.M."/>
            <person name="Perrotta A.R."/>
            <person name="Berdy B."/>
            <person name="Zhao S."/>
            <person name="Lieberman T.D."/>
            <person name="Swanson P.K."/>
            <person name="Smith M."/>
            <person name="Roesemann S."/>
            <person name="Alexander J.E."/>
            <person name="Rich S.A."/>
            <person name="Livny J."/>
            <person name="Vlamakis H."/>
            <person name="Clish C."/>
            <person name="Bullock K."/>
            <person name="Deik A."/>
            <person name="Scott J."/>
            <person name="Pierce K.A."/>
            <person name="Xavier R.J."/>
            <person name="Alm E.J."/>
        </authorList>
    </citation>
    <scope>NUCLEOTIDE SEQUENCE [LARGE SCALE GENOMIC DNA]</scope>
    <source>
        <strain evidence="2 4">BIOML-A106</strain>
    </source>
</reference>
<accession>A0A1C0WX31</accession>
<dbReference type="GO" id="GO:0016758">
    <property type="term" value="F:hexosyltransferase activity"/>
    <property type="evidence" value="ECO:0007669"/>
    <property type="project" value="UniProtKB-ARBA"/>
</dbReference>
<reference evidence="5" key="2">
    <citation type="submission" date="2023-07" db="EMBL/GenBank/DDBJ databases">
        <title>A gut symbiont ubiquitin homologue binds and inactivates peptidyl-prolyl isomerase to mediate the interbacterial arms race in the human gut.</title>
        <authorList>
            <person name="Jiang K."/>
            <person name="Li W."/>
            <person name="Tong M."/>
            <person name="Xu J."/>
            <person name="Chen Z."/>
            <person name="Yang Y."/>
            <person name="Zang Y."/>
            <person name="Jiao X."/>
            <person name="Liu C."/>
            <person name="Lim B."/>
            <person name="Jiang X."/>
            <person name="Wang J."/>
            <person name="Wu D."/>
            <person name="Wang M."/>
            <person name="Liu S.-J."/>
            <person name="Shao F."/>
            <person name="Gao X."/>
        </authorList>
    </citation>
    <scope>NUCLEOTIDE SEQUENCE [LARGE SCALE GENOMIC DNA]</scope>
    <source>
        <strain evidence="5">GS077</strain>
    </source>
</reference>
<evidence type="ECO:0000259" key="1">
    <source>
        <dbReference type="Pfam" id="PF00535"/>
    </source>
</evidence>